<dbReference type="AlphaFoldDB" id="A0A5R9B7F9"/>
<sequence length="71" mass="7689">MIGGGPSRLNGALKFGRGMKQTLVTDEAKPRNRVILLSNGYLTQDAVRAPNSKKAKADVVKYKDVACLEDI</sequence>
<gene>
    <name evidence="1" type="ORF">FEZ53_03735</name>
</gene>
<proteinExistence type="predicted"/>
<protein>
    <submittedName>
        <fullName evidence="1">Uncharacterized protein</fullName>
    </submittedName>
</protein>
<accession>A0A5R9B7F9</accession>
<dbReference type="EMBL" id="VBTJ01000001">
    <property type="protein sequence ID" value="TLP91403.1"/>
    <property type="molecule type" value="Genomic_DNA"/>
</dbReference>
<dbReference type="OrthoDB" id="9806179at2"/>
<dbReference type="Proteomes" id="UP000307747">
    <property type="component" value="Unassembled WGS sequence"/>
</dbReference>
<reference evidence="1 2" key="1">
    <citation type="submission" date="2019-05" db="EMBL/GenBank/DDBJ databases">
        <title>The metagenome of a microbial culture collection derived from dairy environment covers the genomic content of the human microbiome.</title>
        <authorList>
            <person name="Roder T."/>
            <person name="Wuthrich D."/>
            <person name="Sattari Z."/>
            <person name="Von Ah U."/>
            <person name="Bar C."/>
            <person name="Ronchi F."/>
            <person name="Macpherson A.J."/>
            <person name="Ganal-Vonarburg S.C."/>
            <person name="Bruggmann R."/>
            <person name="Vergeres G."/>
        </authorList>
    </citation>
    <scope>NUCLEOTIDE SEQUENCE [LARGE SCALE GENOMIC DNA]</scope>
    <source>
        <strain evidence="1 2">FAM 20833</strain>
    </source>
</reference>
<organism evidence="1 2">
    <name type="scientific">Staphylococcus xylosus</name>
    <dbReference type="NCBI Taxonomy" id="1288"/>
    <lineage>
        <taxon>Bacteria</taxon>
        <taxon>Bacillati</taxon>
        <taxon>Bacillota</taxon>
        <taxon>Bacilli</taxon>
        <taxon>Bacillales</taxon>
        <taxon>Staphylococcaceae</taxon>
        <taxon>Staphylococcus</taxon>
    </lineage>
</organism>
<dbReference type="InterPro" id="IPR036188">
    <property type="entry name" value="FAD/NAD-bd_sf"/>
</dbReference>
<name>A0A5R9B7F9_STAXY</name>
<comment type="caution">
    <text evidence="1">The sequence shown here is derived from an EMBL/GenBank/DDBJ whole genome shotgun (WGS) entry which is preliminary data.</text>
</comment>
<dbReference type="Gene3D" id="3.50.50.60">
    <property type="entry name" value="FAD/NAD(P)-binding domain"/>
    <property type="match status" value="1"/>
</dbReference>
<dbReference type="GeneID" id="45497176"/>
<dbReference type="RefSeq" id="WP_042362807.1">
    <property type="nucleotide sequence ID" value="NZ_CABIVW010000001.1"/>
</dbReference>
<evidence type="ECO:0000313" key="1">
    <source>
        <dbReference type="EMBL" id="TLP91403.1"/>
    </source>
</evidence>
<dbReference type="KEGG" id="sxl:SXYLSMQ121_1511"/>
<evidence type="ECO:0000313" key="2">
    <source>
        <dbReference type="Proteomes" id="UP000307747"/>
    </source>
</evidence>